<evidence type="ECO:0000256" key="2">
    <source>
        <dbReference type="SAM" id="Phobius"/>
    </source>
</evidence>
<keyword evidence="2" id="KW-1133">Transmembrane helix</keyword>
<dbReference type="RefSeq" id="WP_166331544.1">
    <property type="nucleotide sequence ID" value="NZ_CP049933.1"/>
</dbReference>
<keyword evidence="5" id="KW-1185">Reference proteome</keyword>
<evidence type="ECO:0000313" key="4">
    <source>
        <dbReference type="EMBL" id="QIM19301.1"/>
    </source>
</evidence>
<feature type="coiled-coil region" evidence="1">
    <location>
        <begin position="431"/>
        <end position="460"/>
    </location>
</feature>
<dbReference type="Pfam" id="PF04230">
    <property type="entry name" value="PS_pyruv_trans"/>
    <property type="match status" value="1"/>
</dbReference>
<feature type="transmembrane region" description="Helical" evidence="2">
    <location>
        <begin position="311"/>
        <end position="331"/>
    </location>
</feature>
<keyword evidence="2" id="KW-0472">Membrane</keyword>
<evidence type="ECO:0000256" key="1">
    <source>
        <dbReference type="SAM" id="Coils"/>
    </source>
</evidence>
<dbReference type="PANTHER" id="PTHR36836:SF1">
    <property type="entry name" value="COLANIC ACID BIOSYNTHESIS PROTEIN WCAK"/>
    <property type="match status" value="1"/>
</dbReference>
<keyword evidence="1" id="KW-0175">Coiled coil</keyword>
<evidence type="ECO:0000313" key="5">
    <source>
        <dbReference type="Proteomes" id="UP000503441"/>
    </source>
</evidence>
<dbReference type="PANTHER" id="PTHR36836">
    <property type="entry name" value="COLANIC ACID BIOSYNTHESIS PROTEIN WCAK"/>
    <property type="match status" value="1"/>
</dbReference>
<organism evidence="4 5">
    <name type="scientific">Leucobacter coleopterorum</name>
    <dbReference type="NCBI Taxonomy" id="2714933"/>
    <lineage>
        <taxon>Bacteria</taxon>
        <taxon>Bacillati</taxon>
        <taxon>Actinomycetota</taxon>
        <taxon>Actinomycetes</taxon>
        <taxon>Micrococcales</taxon>
        <taxon>Microbacteriaceae</taxon>
        <taxon>Leucobacter</taxon>
    </lineage>
</organism>
<keyword evidence="2" id="KW-0812">Transmembrane</keyword>
<name>A0ABX6JYD3_9MICO</name>
<sequence length="491" mass="54504">MSWQRDYHLGDEAMTEVAITQLQRRGAEVTLIAGDPALSRDFYHVDTVPQFGFRTLPNRKKMEARFAEIVAALNDDTAIPDYAVETLRSVETADAVLIAGGGNLNSSWAHHIFERLTLKRIAEARGIPLYITSQTVGPELNDLDRKLMREMAGYARVFGAREATTTALMREVAGSEASVVHTLDDAVLLEPSALSPETLADLALPERYLVASFTFHSWSTALSQQDYYRRIAAILDDIVAQGDVNVLLLPHMGSLDPNTPRTPKNDVTGHEHIERYSQSGRVRSVPMMSARDLLAVTQGAQFTVSTRYHPVVFGAAVGVPAVGIVTSYYSAIRMRGALSNVGMEQFAIPFEAWQPLFGSRLMEAIGARLDTFRAHSVAAGAQMREYQARWWDGIVSDIAGSGAPLLEDHPPAEILTWADERTTELLALARVAQEGTNLQRLEARADKAAREEQLQQLRGEFRAELAEIRHRLRPPGAALRDRIRTKLQRRR</sequence>
<dbReference type="InterPro" id="IPR007345">
    <property type="entry name" value="Polysacch_pyruvyl_Trfase"/>
</dbReference>
<protein>
    <recommendedName>
        <fullName evidence="3">Polysaccharide pyruvyl transferase domain-containing protein</fullName>
    </recommendedName>
</protein>
<proteinExistence type="predicted"/>
<feature type="domain" description="Polysaccharide pyruvyl transferase" evidence="3">
    <location>
        <begin position="8"/>
        <end position="327"/>
    </location>
</feature>
<evidence type="ECO:0000259" key="3">
    <source>
        <dbReference type="Pfam" id="PF04230"/>
    </source>
</evidence>
<accession>A0ABX6JYD3</accession>
<dbReference type="Proteomes" id="UP000503441">
    <property type="component" value="Chromosome"/>
</dbReference>
<dbReference type="EMBL" id="CP049933">
    <property type="protein sequence ID" value="QIM19301.1"/>
    <property type="molecule type" value="Genomic_DNA"/>
</dbReference>
<reference evidence="4 5" key="1">
    <citation type="submission" date="2020-03" db="EMBL/GenBank/DDBJ databases">
        <title>Leucobacter sp. nov., isolated from beetles.</title>
        <authorList>
            <person name="Hyun D.-W."/>
            <person name="Bae J.-W."/>
        </authorList>
    </citation>
    <scope>NUCLEOTIDE SEQUENCE [LARGE SCALE GENOMIC DNA]</scope>
    <source>
        <strain evidence="4 5">HDW9A</strain>
    </source>
</reference>
<gene>
    <name evidence="4" type="ORF">G7066_13300</name>
</gene>